<evidence type="ECO:0000313" key="3">
    <source>
        <dbReference type="Proteomes" id="UP000039324"/>
    </source>
</evidence>
<gene>
    <name evidence="2" type="ORF">PBRA_002612</name>
</gene>
<sequence>MPWGGSVGYGDAECGARFQRAKSPYAKQAGSDFVGMRASAGIVAGVTVVVVLLSWCQSAPAAEFRDPGPVRALPGPGDDTLLGDVFAYQYVIAVTYGIALVVAVVLLALQEFLLRCRLNSHPDGQSDAVFRSVIPDETRTRRRT</sequence>
<dbReference type="AlphaFoldDB" id="A0A0G4J530"/>
<proteinExistence type="predicted"/>
<evidence type="ECO:0000256" key="1">
    <source>
        <dbReference type="SAM" id="Phobius"/>
    </source>
</evidence>
<dbReference type="Proteomes" id="UP000039324">
    <property type="component" value="Unassembled WGS sequence"/>
</dbReference>
<name>A0A0G4J530_PLABS</name>
<feature type="transmembrane region" description="Helical" evidence="1">
    <location>
        <begin position="87"/>
        <end position="109"/>
    </location>
</feature>
<keyword evidence="1" id="KW-0812">Transmembrane</keyword>
<keyword evidence="3" id="KW-1185">Reference proteome</keyword>
<evidence type="ECO:0000313" key="2">
    <source>
        <dbReference type="EMBL" id="CEP02645.1"/>
    </source>
</evidence>
<accession>A0A0G4J530</accession>
<organism evidence="2 3">
    <name type="scientific">Plasmodiophora brassicae</name>
    <name type="common">Clubroot disease agent</name>
    <dbReference type="NCBI Taxonomy" id="37360"/>
    <lineage>
        <taxon>Eukaryota</taxon>
        <taxon>Sar</taxon>
        <taxon>Rhizaria</taxon>
        <taxon>Endomyxa</taxon>
        <taxon>Phytomyxea</taxon>
        <taxon>Plasmodiophorida</taxon>
        <taxon>Plasmodiophoridae</taxon>
        <taxon>Plasmodiophora</taxon>
    </lineage>
</organism>
<protein>
    <submittedName>
        <fullName evidence="2">Uncharacterized protein</fullName>
    </submittedName>
</protein>
<keyword evidence="1" id="KW-0472">Membrane</keyword>
<feature type="transmembrane region" description="Helical" evidence="1">
    <location>
        <begin position="34"/>
        <end position="55"/>
    </location>
</feature>
<keyword evidence="1" id="KW-1133">Transmembrane helix</keyword>
<dbReference type="EMBL" id="CDSF01000133">
    <property type="protein sequence ID" value="CEP02645.1"/>
    <property type="molecule type" value="Genomic_DNA"/>
</dbReference>
<reference evidence="2 3" key="1">
    <citation type="submission" date="2015-02" db="EMBL/GenBank/DDBJ databases">
        <authorList>
            <person name="Chooi Y.-H."/>
        </authorList>
    </citation>
    <scope>NUCLEOTIDE SEQUENCE [LARGE SCALE GENOMIC DNA]</scope>
    <source>
        <strain evidence="2">E3</strain>
    </source>
</reference>